<evidence type="ECO:0000256" key="6">
    <source>
        <dbReference type="ARBA" id="ARBA00022692"/>
    </source>
</evidence>
<evidence type="ECO:0000256" key="4">
    <source>
        <dbReference type="ARBA" id="ARBA00022475"/>
    </source>
</evidence>
<gene>
    <name evidence="13" type="ORF">ACFFHW_09390</name>
</gene>
<comment type="subcellular location">
    <subcellularLocation>
        <location evidence="11">Cell inner membrane</location>
        <topology evidence="11">Multi-pass membrane protein</topology>
    </subcellularLocation>
    <subcellularLocation>
        <location evidence="1">Cell membrane</location>
        <topology evidence="1">Multi-pass membrane protein</topology>
    </subcellularLocation>
</comment>
<evidence type="ECO:0000256" key="2">
    <source>
        <dbReference type="ARBA" id="ARBA00007783"/>
    </source>
</evidence>
<keyword evidence="5" id="KW-0762">Sugar transport</keyword>
<comment type="caution">
    <text evidence="13">The sequence shown here is derived from an EMBL/GenBank/DDBJ whole genome shotgun (WGS) entry which is preliminary data.</text>
</comment>
<keyword evidence="9" id="KW-0625">Polysaccharide transport</keyword>
<dbReference type="InterPro" id="IPR000412">
    <property type="entry name" value="ABC_2_transport"/>
</dbReference>
<dbReference type="Pfam" id="PF01061">
    <property type="entry name" value="ABC2_membrane"/>
    <property type="match status" value="1"/>
</dbReference>
<evidence type="ECO:0000256" key="7">
    <source>
        <dbReference type="ARBA" id="ARBA00022903"/>
    </source>
</evidence>
<dbReference type="PANTHER" id="PTHR30413:SF10">
    <property type="entry name" value="CAPSULE POLYSACCHARIDE EXPORT INNER-MEMBRANE PROTEIN CTRC"/>
    <property type="match status" value="1"/>
</dbReference>
<feature type="transmembrane region" description="Helical" evidence="11">
    <location>
        <begin position="186"/>
        <end position="206"/>
    </location>
</feature>
<evidence type="ECO:0000259" key="12">
    <source>
        <dbReference type="PROSITE" id="PS51012"/>
    </source>
</evidence>
<evidence type="ECO:0000256" key="10">
    <source>
        <dbReference type="ARBA" id="ARBA00023136"/>
    </source>
</evidence>
<evidence type="ECO:0000313" key="13">
    <source>
        <dbReference type="EMBL" id="MFC0268194.1"/>
    </source>
</evidence>
<feature type="transmembrane region" description="Helical" evidence="11">
    <location>
        <begin position="69"/>
        <end position="88"/>
    </location>
</feature>
<dbReference type="InterPro" id="IPR047817">
    <property type="entry name" value="ABC2_TM_bact-type"/>
</dbReference>
<evidence type="ECO:0000256" key="9">
    <source>
        <dbReference type="ARBA" id="ARBA00023047"/>
    </source>
</evidence>
<dbReference type="PRINTS" id="PR00164">
    <property type="entry name" value="ABC2TRNSPORT"/>
</dbReference>
<dbReference type="InterPro" id="IPR013525">
    <property type="entry name" value="ABC2_TM"/>
</dbReference>
<feature type="transmembrane region" description="Helical" evidence="11">
    <location>
        <begin position="245"/>
        <end position="264"/>
    </location>
</feature>
<feature type="transmembrane region" description="Helical" evidence="11">
    <location>
        <begin position="41"/>
        <end position="63"/>
    </location>
</feature>
<keyword evidence="8 11" id="KW-1133">Transmembrane helix</keyword>
<evidence type="ECO:0000313" key="14">
    <source>
        <dbReference type="Proteomes" id="UP001589814"/>
    </source>
</evidence>
<name>A0ABV6G4J8_9GAMM</name>
<keyword evidence="6 11" id="KW-0812">Transmembrane</keyword>
<dbReference type="EMBL" id="JBHLVX010000037">
    <property type="protein sequence ID" value="MFC0268194.1"/>
    <property type="molecule type" value="Genomic_DNA"/>
</dbReference>
<accession>A0ABV6G4J8</accession>
<feature type="transmembrane region" description="Helical" evidence="11">
    <location>
        <begin position="130"/>
        <end position="147"/>
    </location>
</feature>
<keyword evidence="4 11" id="KW-1003">Cell membrane</keyword>
<keyword evidence="7" id="KW-0972">Capsule biogenesis/degradation</keyword>
<evidence type="ECO:0000256" key="5">
    <source>
        <dbReference type="ARBA" id="ARBA00022597"/>
    </source>
</evidence>
<feature type="domain" description="ABC transmembrane type-2" evidence="12">
    <location>
        <begin position="40"/>
        <end position="263"/>
    </location>
</feature>
<dbReference type="RefSeq" id="WP_019953174.1">
    <property type="nucleotide sequence ID" value="NZ_JBHLVX010000037.1"/>
</dbReference>
<comment type="similarity">
    <text evidence="2 11">Belongs to the ABC-2 integral membrane protein family.</text>
</comment>
<sequence length="270" mass="30465">MANELTAKTRNSRSPLRVTWSVWHALFMREAISRTMADRMAWFWMLFEPIALIAVMIAVRTFIMGGRQIAGADFVPWMIVGLLGFMLFRENMMRAIGAVDANKGLFAYRQVKPIDPVLVRCFLEGMLKTLVFLVFIAIGSLLGIDLIPDHPLGVMFDWLSLWALGWGAGLTLSVASSLIPEIGRVVRIASLPLLIISGVILPLNYLPHSIQQYLLWNPIPHGLESMRLSFFDGYRALPGIDMTYLWLWALSLLALGLILHLRFAQRLKAQ</sequence>
<evidence type="ECO:0000256" key="3">
    <source>
        <dbReference type="ARBA" id="ARBA00022448"/>
    </source>
</evidence>
<evidence type="ECO:0000256" key="1">
    <source>
        <dbReference type="ARBA" id="ARBA00004651"/>
    </source>
</evidence>
<proteinExistence type="inferred from homology"/>
<feature type="transmembrane region" description="Helical" evidence="11">
    <location>
        <begin position="159"/>
        <end position="179"/>
    </location>
</feature>
<protein>
    <recommendedName>
        <fullName evidence="11">Transport permease protein</fullName>
    </recommendedName>
</protein>
<organism evidence="13 14">
    <name type="scientific">Kushneria aurantia</name>
    <dbReference type="NCBI Taxonomy" id="504092"/>
    <lineage>
        <taxon>Bacteria</taxon>
        <taxon>Pseudomonadati</taxon>
        <taxon>Pseudomonadota</taxon>
        <taxon>Gammaproteobacteria</taxon>
        <taxon>Oceanospirillales</taxon>
        <taxon>Halomonadaceae</taxon>
        <taxon>Kushneria</taxon>
    </lineage>
</organism>
<dbReference type="Proteomes" id="UP001589814">
    <property type="component" value="Unassembled WGS sequence"/>
</dbReference>
<evidence type="ECO:0000256" key="8">
    <source>
        <dbReference type="ARBA" id="ARBA00022989"/>
    </source>
</evidence>
<dbReference type="PROSITE" id="PS51012">
    <property type="entry name" value="ABC_TM2"/>
    <property type="match status" value="1"/>
</dbReference>
<reference evidence="13 14" key="1">
    <citation type="submission" date="2024-09" db="EMBL/GenBank/DDBJ databases">
        <authorList>
            <person name="Sun Q."/>
            <person name="Mori K."/>
        </authorList>
    </citation>
    <scope>NUCLEOTIDE SEQUENCE [LARGE SCALE GENOMIC DNA]</scope>
    <source>
        <strain evidence="13 14">CCM 7415</strain>
    </source>
</reference>
<dbReference type="PANTHER" id="PTHR30413">
    <property type="entry name" value="INNER MEMBRANE TRANSPORT PERMEASE"/>
    <property type="match status" value="1"/>
</dbReference>
<keyword evidence="3 11" id="KW-0813">Transport</keyword>
<keyword evidence="14" id="KW-1185">Reference proteome</keyword>
<evidence type="ECO:0000256" key="11">
    <source>
        <dbReference type="RuleBase" id="RU361157"/>
    </source>
</evidence>
<keyword evidence="10 11" id="KW-0472">Membrane</keyword>